<dbReference type="EMBL" id="KV429086">
    <property type="protein sequence ID" value="KZT66644.1"/>
    <property type="molecule type" value="Genomic_DNA"/>
</dbReference>
<feature type="compositionally biased region" description="Acidic residues" evidence="1">
    <location>
        <begin position="64"/>
        <end position="76"/>
    </location>
</feature>
<accession>A0A165N870</accession>
<evidence type="ECO:0000313" key="2">
    <source>
        <dbReference type="EMBL" id="KZT66644.1"/>
    </source>
</evidence>
<reference evidence="2 3" key="1">
    <citation type="journal article" date="2016" name="Mol. Biol. Evol.">
        <title>Comparative Genomics of Early-Diverging Mushroom-Forming Fungi Provides Insights into the Origins of Lignocellulose Decay Capabilities.</title>
        <authorList>
            <person name="Nagy L.G."/>
            <person name="Riley R."/>
            <person name="Tritt A."/>
            <person name="Adam C."/>
            <person name="Daum C."/>
            <person name="Floudas D."/>
            <person name="Sun H."/>
            <person name="Yadav J.S."/>
            <person name="Pangilinan J."/>
            <person name="Larsson K.H."/>
            <person name="Matsuura K."/>
            <person name="Barry K."/>
            <person name="Labutti K."/>
            <person name="Kuo R."/>
            <person name="Ohm R.A."/>
            <person name="Bhattacharya S.S."/>
            <person name="Shirouzu T."/>
            <person name="Yoshinaga Y."/>
            <person name="Martin F.M."/>
            <person name="Grigoriev I.V."/>
            <person name="Hibbett D.S."/>
        </authorList>
    </citation>
    <scope>NUCLEOTIDE SEQUENCE [LARGE SCALE GENOMIC DNA]</scope>
    <source>
        <strain evidence="2 3">L-15889</strain>
    </source>
</reference>
<gene>
    <name evidence="2" type="ORF">DAEQUDRAFT_730057</name>
</gene>
<organism evidence="2 3">
    <name type="scientific">Daedalea quercina L-15889</name>
    <dbReference type="NCBI Taxonomy" id="1314783"/>
    <lineage>
        <taxon>Eukaryota</taxon>
        <taxon>Fungi</taxon>
        <taxon>Dikarya</taxon>
        <taxon>Basidiomycota</taxon>
        <taxon>Agaricomycotina</taxon>
        <taxon>Agaricomycetes</taxon>
        <taxon>Polyporales</taxon>
        <taxon>Fomitopsis</taxon>
    </lineage>
</organism>
<evidence type="ECO:0000313" key="3">
    <source>
        <dbReference type="Proteomes" id="UP000076727"/>
    </source>
</evidence>
<name>A0A165N870_9APHY</name>
<sequence>MSTIVNSLQGTLLSHFYLNLHEAGSSQVDARSTNTSQLSDLHFTRVVGSLGGSLAFISSQSTVDGEDMDSGLDLDPDAGREDRQGIGMTTATGCDITVLDASSAGVSTLHRSGSYP</sequence>
<proteinExistence type="predicted"/>
<evidence type="ECO:0000256" key="1">
    <source>
        <dbReference type="SAM" id="MobiDB-lite"/>
    </source>
</evidence>
<keyword evidence="3" id="KW-1185">Reference proteome</keyword>
<protein>
    <submittedName>
        <fullName evidence="2">Uncharacterized protein</fullName>
    </submittedName>
</protein>
<feature type="region of interest" description="Disordered" evidence="1">
    <location>
        <begin position="61"/>
        <end position="87"/>
    </location>
</feature>
<dbReference type="Proteomes" id="UP000076727">
    <property type="component" value="Unassembled WGS sequence"/>
</dbReference>
<dbReference type="AlphaFoldDB" id="A0A165N870"/>